<proteinExistence type="predicted"/>
<comment type="caution">
    <text evidence="1">The sequence shown here is derived from an EMBL/GenBank/DDBJ whole genome shotgun (WGS) entry which is preliminary data.</text>
</comment>
<dbReference type="Pfam" id="PF12224">
    <property type="entry name" value="Amidoligase_2"/>
    <property type="match status" value="1"/>
</dbReference>
<dbReference type="Proteomes" id="UP000029628">
    <property type="component" value="Unassembled WGS sequence"/>
</dbReference>
<name>A0A096AL38_9FIRM</name>
<dbReference type="eggNOG" id="ENOG502Z83S">
    <property type="taxonomic scope" value="Bacteria"/>
</dbReference>
<organism evidence="1 2">
    <name type="scientific">Veillonella montpellierensis DNF00314</name>
    <dbReference type="NCBI Taxonomy" id="1401067"/>
    <lineage>
        <taxon>Bacteria</taxon>
        <taxon>Bacillati</taxon>
        <taxon>Bacillota</taxon>
        <taxon>Negativicutes</taxon>
        <taxon>Veillonellales</taxon>
        <taxon>Veillonellaceae</taxon>
        <taxon>Veillonella</taxon>
    </lineage>
</organism>
<dbReference type="AlphaFoldDB" id="A0A096AL38"/>
<dbReference type="RefSeq" id="WP_038152038.1">
    <property type="nucleotide sequence ID" value="NZ_JRNT01000008.1"/>
</dbReference>
<evidence type="ECO:0000313" key="1">
    <source>
        <dbReference type="EMBL" id="KGF47545.1"/>
    </source>
</evidence>
<accession>A0A096AL38</accession>
<dbReference type="EMBL" id="JRNT01000008">
    <property type="protein sequence ID" value="KGF47545.1"/>
    <property type="molecule type" value="Genomic_DNA"/>
</dbReference>
<gene>
    <name evidence="1" type="ORF">HMPREF0872_03870</name>
</gene>
<reference evidence="1 2" key="1">
    <citation type="submission" date="2014-07" db="EMBL/GenBank/DDBJ databases">
        <authorList>
            <person name="McCorrison J."/>
            <person name="Sanka R."/>
            <person name="Torralba M."/>
            <person name="Gillis M."/>
            <person name="Haft D.H."/>
            <person name="Methe B."/>
            <person name="Sutton G."/>
            <person name="Nelson K.E."/>
        </authorList>
    </citation>
    <scope>NUCLEOTIDE SEQUENCE [LARGE SCALE GENOMIC DNA]</scope>
    <source>
        <strain evidence="1 2">DNF00314</strain>
    </source>
</reference>
<dbReference type="InterPro" id="IPR022025">
    <property type="entry name" value="Amidoligase_2"/>
</dbReference>
<evidence type="ECO:0000313" key="2">
    <source>
        <dbReference type="Proteomes" id="UP000029628"/>
    </source>
</evidence>
<protein>
    <recommendedName>
        <fullName evidence="3">Amidoligase</fullName>
    </recommendedName>
</protein>
<sequence length="415" mass="49055">MKTYFEIEAKQAQEIINNRDIRENKDYVIVDDVLYTRQAVIDGDCDGYIVCQYCGYIVDEDDTTSTIDGITCSGCVDDYYVWCEWDGDYYEDDSCEWIECENSYISYDTLRNSGMFERCRECGEWFRCDDLYDFRDDYGDVEQNSICSSCGDRHYYWNDDQYEYTESEPRFIRNYHDTPDLKFYDVDNVKSRGVNGVKYLGVELELQGGGEDDDNAREILDNEPLYAMHDCSLSYGFEVISHPATIDYHLHKIDWDGVIERALDYGYDEFYNGGLHVHVSRSFFKDEENIGQLIKFYSYYYEELMEFAQRDEEKAAQWADYVEWDADYTPLDWYQAANDKGNRYQAVNITNDDTIEFRLFNSTGDSNHLKSVLQFVDITTDIANDDMNIGFFEIRKRANQKGYNELLNEMDRLQW</sequence>
<evidence type="ECO:0008006" key="3">
    <source>
        <dbReference type="Google" id="ProtNLM"/>
    </source>
</evidence>
<keyword evidence="2" id="KW-1185">Reference proteome</keyword>